<dbReference type="Pfam" id="PF01977">
    <property type="entry name" value="UbiD"/>
    <property type="match status" value="1"/>
</dbReference>
<dbReference type="FunFam" id="3.40.1670.10:FF:000003">
    <property type="entry name" value="Phenolic acid decarboxylase"/>
    <property type="match status" value="1"/>
</dbReference>
<dbReference type="PANTHER" id="PTHR30108:SF17">
    <property type="entry name" value="FERULIC ACID DECARBOXYLASE 1"/>
    <property type="match status" value="1"/>
</dbReference>
<evidence type="ECO:0000259" key="5">
    <source>
        <dbReference type="Pfam" id="PF01977"/>
    </source>
</evidence>
<dbReference type="Pfam" id="PF20696">
    <property type="entry name" value="UbiD_C"/>
    <property type="match status" value="1"/>
</dbReference>
<dbReference type="GO" id="GO:0008694">
    <property type="term" value="F:4-hydroxy-3-polyprenylbenzoate decarboxylase activity"/>
    <property type="evidence" value="ECO:0007669"/>
    <property type="project" value="TreeGrafter"/>
</dbReference>
<dbReference type="SUPFAM" id="SSF50475">
    <property type="entry name" value="FMN-binding split barrel"/>
    <property type="match status" value="1"/>
</dbReference>
<dbReference type="InterPro" id="IPR049381">
    <property type="entry name" value="UbiD-like_C"/>
</dbReference>
<dbReference type="Proteomes" id="UP000054804">
    <property type="component" value="Unassembled WGS sequence"/>
</dbReference>
<dbReference type="AlphaFoldDB" id="A0A0W7X8A3"/>
<dbReference type="NCBIfam" id="NF041204">
    <property type="entry name" value="VdcC"/>
    <property type="match status" value="1"/>
</dbReference>
<proteinExistence type="inferred from homology"/>
<evidence type="ECO:0000256" key="3">
    <source>
        <dbReference type="ARBA" id="ARBA00079372"/>
    </source>
</evidence>
<evidence type="ECO:0000256" key="4">
    <source>
        <dbReference type="SAM" id="MobiDB-lite"/>
    </source>
</evidence>
<accession>A0A0W7X8A3</accession>
<dbReference type="InterPro" id="IPR049383">
    <property type="entry name" value="UbiD-like_N"/>
</dbReference>
<evidence type="ECO:0000313" key="8">
    <source>
        <dbReference type="EMBL" id="KUF19196.1"/>
    </source>
</evidence>
<dbReference type="GO" id="GO:0006744">
    <property type="term" value="P:ubiquinone biosynthetic process"/>
    <property type="evidence" value="ECO:0007669"/>
    <property type="project" value="TreeGrafter"/>
</dbReference>
<organism evidence="8 9">
    <name type="scientific">Streptomyces silvensis</name>
    <dbReference type="NCBI Taxonomy" id="1765722"/>
    <lineage>
        <taxon>Bacteria</taxon>
        <taxon>Bacillati</taxon>
        <taxon>Actinomycetota</taxon>
        <taxon>Actinomycetes</taxon>
        <taxon>Kitasatosporales</taxon>
        <taxon>Streptomycetaceae</taxon>
        <taxon>Streptomyces</taxon>
    </lineage>
</organism>
<feature type="domain" description="3-octaprenyl-4-hydroxybenzoate carboxy-lyase-like N-terminal" evidence="6">
    <location>
        <begin position="10"/>
        <end position="90"/>
    </location>
</feature>
<sequence length="482" mass="52443">MPYDDLRGYLEALDEHGQLLRITEPAAPEPDLAAAATAAARMGPRAPALCFESVTGYAAGRVALNVHGSWANHALALDLPPTTGVREQVAEFSRRWDSFPLPAEHRPGPPFLAHTLLGEDIDLYRVLPLFRLNAHDGGFYVDKAAVVTRDPEDPDHFGKQNVGIYRLQCKGRRRLGIQPGSIHDIARHLRAAEERGQDLPVAVALGNDPVISLVAATPMAYEESEYELAGALRGAPAPLARAPLTGLDVPWGCEVLMEGVIESRVREIEGPFGEFTGHYSGGRRMPVIRIDRISHRTDPIFEHLYLGLPWTEIDYLMGPATCVPLLRQLRAEFPEVVAVNAMYTHGLVAIVSTRSRVGGFARAVGLRLTTTPHGLGYCKVVVVVDENVDPFDLPQVMWALSTKFNPSQDVLHLPGMPVLPLDPSSSPTGISGKIVLDATTPVPPDHRGRHTTAVTDAPRTQEWLTRLTSWAQGPRPSTGAAP</sequence>
<dbReference type="InterPro" id="IPR048304">
    <property type="entry name" value="UbiD_Rift_dom"/>
</dbReference>
<gene>
    <name evidence="8" type="ORF">AT728_21835</name>
</gene>
<evidence type="ECO:0000256" key="2">
    <source>
        <dbReference type="ARBA" id="ARBA00072018"/>
    </source>
</evidence>
<feature type="domain" description="3-octaprenyl-4-hydroxybenzoate carboxy-lyase-like C-terminal" evidence="7">
    <location>
        <begin position="315"/>
        <end position="438"/>
    </location>
</feature>
<protein>
    <recommendedName>
        <fullName evidence="2">Phenolic acid decarboxylase</fullName>
    </recommendedName>
    <alternativeName>
        <fullName evidence="3">Phenolic acid decarboxylase subunit C</fullName>
    </alternativeName>
</protein>
<feature type="region of interest" description="Disordered" evidence="4">
    <location>
        <begin position="439"/>
        <end position="458"/>
    </location>
</feature>
<dbReference type="InterPro" id="IPR002830">
    <property type="entry name" value="UbiD"/>
</dbReference>
<dbReference type="EMBL" id="LOCL01000028">
    <property type="protein sequence ID" value="KUF19196.1"/>
    <property type="molecule type" value="Genomic_DNA"/>
</dbReference>
<dbReference type="RefSeq" id="WP_058846686.1">
    <property type="nucleotide sequence ID" value="NZ_LOCL01000028.1"/>
</dbReference>
<dbReference type="Gene3D" id="3.40.1670.10">
    <property type="entry name" value="UbiD C-terminal domain-like"/>
    <property type="match status" value="1"/>
</dbReference>
<dbReference type="OrthoDB" id="9809841at2"/>
<dbReference type="GO" id="GO:0005829">
    <property type="term" value="C:cytosol"/>
    <property type="evidence" value="ECO:0007669"/>
    <property type="project" value="TreeGrafter"/>
</dbReference>
<evidence type="ECO:0000259" key="6">
    <source>
        <dbReference type="Pfam" id="PF20695"/>
    </source>
</evidence>
<evidence type="ECO:0000256" key="1">
    <source>
        <dbReference type="ARBA" id="ARBA00010021"/>
    </source>
</evidence>
<keyword evidence="9" id="KW-1185">Reference proteome</keyword>
<evidence type="ECO:0000313" key="9">
    <source>
        <dbReference type="Proteomes" id="UP000054804"/>
    </source>
</evidence>
<dbReference type="STRING" id="1765722.AT728_21835"/>
<evidence type="ECO:0000259" key="7">
    <source>
        <dbReference type="Pfam" id="PF20696"/>
    </source>
</evidence>
<dbReference type="NCBIfam" id="TIGR00148">
    <property type="entry name" value="UbiD family decarboxylase"/>
    <property type="match status" value="1"/>
</dbReference>
<dbReference type="SUPFAM" id="SSF143968">
    <property type="entry name" value="UbiD C-terminal domain-like"/>
    <property type="match status" value="1"/>
</dbReference>
<dbReference type="InterPro" id="IPR053417">
    <property type="entry name" value="PAD_UbiD-like"/>
</dbReference>
<name>A0A0W7X8A3_9ACTN</name>
<comment type="similarity">
    <text evidence="1">Belongs to the UbiD family.</text>
</comment>
<dbReference type="PANTHER" id="PTHR30108">
    <property type="entry name" value="3-OCTAPRENYL-4-HYDROXYBENZOATE CARBOXY-LYASE-RELATED"/>
    <property type="match status" value="1"/>
</dbReference>
<dbReference type="Pfam" id="PF20695">
    <property type="entry name" value="UbiD_N"/>
    <property type="match status" value="1"/>
</dbReference>
<reference evidence="8 9" key="1">
    <citation type="submission" date="2015-12" db="EMBL/GenBank/DDBJ databases">
        <title>Draft genome sequence of Streptomyces silvensis ATCC 53525, a producer of novel hormone antagonists.</title>
        <authorList>
            <person name="Johnston C.W."/>
            <person name="Li Y."/>
            <person name="Magarvey N.A."/>
        </authorList>
    </citation>
    <scope>NUCLEOTIDE SEQUENCE [LARGE SCALE GENOMIC DNA]</scope>
    <source>
        <strain evidence="8 9">ATCC 53525</strain>
    </source>
</reference>
<feature type="domain" description="3-octaprenyl-4-hydroxybenzoate carboxy-lyase-like Rift-related" evidence="5">
    <location>
        <begin position="115"/>
        <end position="308"/>
    </location>
</feature>
<comment type="caution">
    <text evidence="8">The sequence shown here is derived from an EMBL/GenBank/DDBJ whole genome shotgun (WGS) entry which is preliminary data.</text>
</comment>